<evidence type="ECO:0000259" key="1">
    <source>
        <dbReference type="Pfam" id="PF14033"/>
    </source>
</evidence>
<protein>
    <recommendedName>
        <fullName evidence="1">DUF4246 domain-containing protein</fullName>
    </recommendedName>
</protein>
<sequence>MAVASQSDQDVWRFGVIGNDVSKVLILVQLTLLPRFPTVHRQIVMISITDKTQWDQKSFNENITSKWYQEIARSGLDMTPKIMAWVIKELQWKADILNKTGYVRVFGVGVIKSDTVISKDLQEALKERVRPLNDVLGDQKDYHPRSDQKVVDLVHPSLFRSFMAQLTSYWTALLNLMTVIVKLANIELTPESPDYEGGSCHIEGQLNERIAASAIYYVLCQEGRLLTFPNTVQHRVSSFSLADRSKPGHRRILALFLVDPHRRIISSANVPPQREDWLPEELESKAKRDMKPLMTMDEAREARLELMAERSLQSAEGNRKYETGDFNLCEH</sequence>
<dbReference type="PANTHER" id="PTHR33119">
    <property type="entry name" value="IFI3P"/>
    <property type="match status" value="1"/>
</dbReference>
<dbReference type="AlphaFoldDB" id="A0A1S9DWN6"/>
<dbReference type="PANTHER" id="PTHR33119:SF1">
    <property type="entry name" value="FE2OG DIOXYGENASE DOMAIN-CONTAINING PROTEIN"/>
    <property type="match status" value="1"/>
</dbReference>
<feature type="domain" description="DUF4246" evidence="1">
    <location>
        <begin position="218"/>
        <end position="280"/>
    </location>
</feature>
<reference evidence="2 3" key="1">
    <citation type="submission" date="2016-10" db="EMBL/GenBank/DDBJ databases">
        <title>Genome sequencing of Aspergillus oryzae BCC7051.</title>
        <authorList>
            <person name="Thammarongtham C."/>
            <person name="Vorapreeda T."/>
            <person name="Nookaew I."/>
            <person name="Srisuk T."/>
            <person name="Land M."/>
            <person name="Jeennor S."/>
            <person name="Laoteng K."/>
        </authorList>
    </citation>
    <scope>NUCLEOTIDE SEQUENCE [LARGE SCALE GENOMIC DNA]</scope>
    <source>
        <strain evidence="2 3">BCC7051</strain>
    </source>
</reference>
<comment type="caution">
    <text evidence="2">The sequence shown here is derived from an EMBL/GenBank/DDBJ whole genome shotgun (WGS) entry which is preliminary data.</text>
</comment>
<dbReference type="InterPro" id="IPR049192">
    <property type="entry name" value="DUF4246_C"/>
</dbReference>
<proteinExistence type="predicted"/>
<organism evidence="2 3">
    <name type="scientific">Aspergillus oryzae</name>
    <name type="common">Yellow koji mold</name>
    <dbReference type="NCBI Taxonomy" id="5062"/>
    <lineage>
        <taxon>Eukaryota</taxon>
        <taxon>Fungi</taxon>
        <taxon>Dikarya</taxon>
        <taxon>Ascomycota</taxon>
        <taxon>Pezizomycotina</taxon>
        <taxon>Eurotiomycetes</taxon>
        <taxon>Eurotiomycetidae</taxon>
        <taxon>Eurotiales</taxon>
        <taxon>Aspergillaceae</taxon>
        <taxon>Aspergillus</taxon>
        <taxon>Aspergillus subgen. Circumdati</taxon>
    </lineage>
</organism>
<name>A0A1S9DWN6_ASPOZ</name>
<dbReference type="Pfam" id="PF14033">
    <property type="entry name" value="DUF4246"/>
    <property type="match status" value="2"/>
</dbReference>
<feature type="domain" description="DUF4246" evidence="1">
    <location>
        <begin position="81"/>
        <end position="159"/>
    </location>
</feature>
<dbReference type="Proteomes" id="UP000190312">
    <property type="component" value="Unassembled WGS sequence"/>
</dbReference>
<gene>
    <name evidence="2" type="ORF">OAory_01012110</name>
</gene>
<evidence type="ECO:0000313" key="2">
    <source>
        <dbReference type="EMBL" id="OOO13462.1"/>
    </source>
</evidence>
<accession>A0A1S9DWN6</accession>
<evidence type="ECO:0000313" key="3">
    <source>
        <dbReference type="Proteomes" id="UP000190312"/>
    </source>
</evidence>
<dbReference type="VEuPathDB" id="FungiDB:AO090003000331"/>
<dbReference type="InterPro" id="IPR025340">
    <property type="entry name" value="DUF4246"/>
</dbReference>
<dbReference type="EMBL" id="MKZY01000002">
    <property type="protein sequence ID" value="OOO13462.1"/>
    <property type="molecule type" value="Genomic_DNA"/>
</dbReference>